<keyword evidence="3" id="KW-1185">Reference proteome</keyword>
<proteinExistence type="predicted"/>
<reference evidence="2" key="1">
    <citation type="submission" date="2022-10" db="EMBL/GenBank/DDBJ databases">
        <title>Puccinia triticina Genome sequencing and assembly.</title>
        <authorList>
            <person name="Li C."/>
        </authorList>
    </citation>
    <scope>NUCLEOTIDE SEQUENCE</scope>
    <source>
        <strain evidence="2">Pt15</strain>
    </source>
</reference>
<name>A0ABY7D1C3_9BASI</name>
<dbReference type="GeneID" id="77803855"/>
<dbReference type="EMBL" id="CP110434">
    <property type="protein sequence ID" value="WAQ91379.1"/>
    <property type="molecule type" value="Genomic_DNA"/>
</dbReference>
<evidence type="ECO:0000256" key="1">
    <source>
        <dbReference type="SAM" id="MobiDB-lite"/>
    </source>
</evidence>
<organism evidence="2 3">
    <name type="scientific">Puccinia triticina</name>
    <dbReference type="NCBI Taxonomy" id="208348"/>
    <lineage>
        <taxon>Eukaryota</taxon>
        <taxon>Fungi</taxon>
        <taxon>Dikarya</taxon>
        <taxon>Basidiomycota</taxon>
        <taxon>Pucciniomycotina</taxon>
        <taxon>Pucciniomycetes</taxon>
        <taxon>Pucciniales</taxon>
        <taxon>Pucciniaceae</taxon>
        <taxon>Puccinia</taxon>
    </lineage>
</organism>
<dbReference type="Proteomes" id="UP001164743">
    <property type="component" value="Chromosome 14A"/>
</dbReference>
<feature type="compositionally biased region" description="Polar residues" evidence="1">
    <location>
        <begin position="169"/>
        <end position="181"/>
    </location>
</feature>
<accession>A0ABY7D1C3</accession>
<evidence type="ECO:0000313" key="2">
    <source>
        <dbReference type="EMBL" id="WAQ91379.1"/>
    </source>
</evidence>
<evidence type="ECO:0000313" key="3">
    <source>
        <dbReference type="Proteomes" id="UP001164743"/>
    </source>
</evidence>
<sequence length="198" mass="21613">MYQQIHRLAIRSLADLFQAHKLANQLLQPSPAKTKTNTQTPAAASPQTIILHPAIPPAQTDSRDPALTLNPIPHQPAPACYPAPHYHTHTPQTPIQDVEISNALLLAMNGALERTNFKKHSKIRTLKAWLPAGPLCLAQDPLFAHLIHALVHNASNTLDPLTPRLHPPASSTKTQPAQATHKTPPPACTKFLNPLEIE</sequence>
<dbReference type="RefSeq" id="XP_053026934.1">
    <property type="nucleotide sequence ID" value="XM_053162960.1"/>
</dbReference>
<feature type="region of interest" description="Disordered" evidence="1">
    <location>
        <begin position="161"/>
        <end position="188"/>
    </location>
</feature>
<gene>
    <name evidence="2" type="ORF">PtA15_14A262</name>
</gene>
<protein>
    <submittedName>
        <fullName evidence="2">Uncharacterized protein</fullName>
    </submittedName>
</protein>